<organism evidence="1 2">
    <name type="scientific">Polarella glacialis</name>
    <name type="common">Dinoflagellate</name>
    <dbReference type="NCBI Taxonomy" id="89957"/>
    <lineage>
        <taxon>Eukaryota</taxon>
        <taxon>Sar</taxon>
        <taxon>Alveolata</taxon>
        <taxon>Dinophyceae</taxon>
        <taxon>Suessiales</taxon>
        <taxon>Suessiaceae</taxon>
        <taxon>Polarella</taxon>
    </lineage>
</organism>
<evidence type="ECO:0000313" key="1">
    <source>
        <dbReference type="EMBL" id="CAE8639076.1"/>
    </source>
</evidence>
<accession>A0A813HNN7</accession>
<evidence type="ECO:0008006" key="3">
    <source>
        <dbReference type="Google" id="ProtNLM"/>
    </source>
</evidence>
<sequence length="199" mass="21767">MNLGAVRDSCALKPSGSRTLLAVILTRGLVLSSAGEDWRHIEGKLPFDESFLHQKPIKRRDSLDRVGGKIGMPLQFGWGAARLSELAAGIEYTQLSQGMFCANGGHPFMFEGTEYPEGCEKRCTEVASCTHFTFFLSTGWCQITSRCLEEVPAEDSSATTFAKILQESTCSDHSPKAECFGGWAAELGKPIRPRGMQNL</sequence>
<gene>
    <name evidence="1" type="ORF">PGLA1383_LOCUS54139</name>
</gene>
<dbReference type="AlphaFoldDB" id="A0A813HNN7"/>
<comment type="caution">
    <text evidence="1">The sequence shown here is derived from an EMBL/GenBank/DDBJ whole genome shotgun (WGS) entry which is preliminary data.</text>
</comment>
<dbReference type="Proteomes" id="UP000654075">
    <property type="component" value="Unassembled WGS sequence"/>
</dbReference>
<keyword evidence="2" id="KW-1185">Reference proteome</keyword>
<proteinExistence type="predicted"/>
<name>A0A813HNN7_POLGL</name>
<protein>
    <recommendedName>
        <fullName evidence="3">Apple domain-containing protein</fullName>
    </recommendedName>
</protein>
<reference evidence="1" key="1">
    <citation type="submission" date="2021-02" db="EMBL/GenBank/DDBJ databases">
        <authorList>
            <person name="Dougan E. K."/>
            <person name="Rhodes N."/>
            <person name="Thang M."/>
            <person name="Chan C."/>
        </authorList>
    </citation>
    <scope>NUCLEOTIDE SEQUENCE</scope>
</reference>
<evidence type="ECO:0000313" key="2">
    <source>
        <dbReference type="Proteomes" id="UP000654075"/>
    </source>
</evidence>
<dbReference type="EMBL" id="CAJNNV010032140">
    <property type="protein sequence ID" value="CAE8639076.1"/>
    <property type="molecule type" value="Genomic_DNA"/>
</dbReference>